<evidence type="ECO:0000256" key="1">
    <source>
        <dbReference type="ARBA" id="ARBA00023002"/>
    </source>
</evidence>
<accession>A0ABP7LR15</accession>
<keyword evidence="1" id="KW-0560">Oxidoreductase</keyword>
<dbReference type="SUPFAM" id="SSF51735">
    <property type="entry name" value="NAD(P)-binding Rossmann-fold domains"/>
    <property type="match status" value="1"/>
</dbReference>
<dbReference type="SUPFAM" id="SSF50129">
    <property type="entry name" value="GroES-like"/>
    <property type="match status" value="1"/>
</dbReference>
<dbReference type="Gene3D" id="3.90.180.10">
    <property type="entry name" value="Medium-chain alcohol dehydrogenases, catalytic domain"/>
    <property type="match status" value="1"/>
</dbReference>
<protein>
    <submittedName>
        <fullName evidence="3">NADP-dependent oxidoreductase</fullName>
    </submittedName>
</protein>
<dbReference type="CDD" id="cd05289">
    <property type="entry name" value="MDR_like_2"/>
    <property type="match status" value="1"/>
</dbReference>
<dbReference type="Gene3D" id="3.40.50.720">
    <property type="entry name" value="NAD(P)-binding Rossmann-like Domain"/>
    <property type="match status" value="1"/>
</dbReference>
<dbReference type="InterPro" id="IPR020843">
    <property type="entry name" value="ER"/>
</dbReference>
<comment type="caution">
    <text evidence="3">The sequence shown here is derived from an EMBL/GenBank/DDBJ whole genome shotgun (WGS) entry which is preliminary data.</text>
</comment>
<dbReference type="EMBL" id="BAAAZA010000056">
    <property type="protein sequence ID" value="GAA3904534.1"/>
    <property type="molecule type" value="Genomic_DNA"/>
</dbReference>
<name>A0ABP7LR15_9ACTN</name>
<evidence type="ECO:0000313" key="3">
    <source>
        <dbReference type="EMBL" id="GAA3904534.1"/>
    </source>
</evidence>
<dbReference type="PANTHER" id="PTHR11695:SF294">
    <property type="entry name" value="RETICULON-4-INTERACTING PROTEIN 1, MITOCHONDRIAL"/>
    <property type="match status" value="1"/>
</dbReference>
<dbReference type="PROSITE" id="PS01162">
    <property type="entry name" value="QOR_ZETA_CRYSTAL"/>
    <property type="match status" value="1"/>
</dbReference>
<evidence type="ECO:0000259" key="2">
    <source>
        <dbReference type="SMART" id="SM00829"/>
    </source>
</evidence>
<dbReference type="InterPro" id="IPR011032">
    <property type="entry name" value="GroES-like_sf"/>
</dbReference>
<keyword evidence="4" id="KW-1185">Reference proteome</keyword>
<dbReference type="Pfam" id="PF08240">
    <property type="entry name" value="ADH_N"/>
    <property type="match status" value="1"/>
</dbReference>
<dbReference type="InterPro" id="IPR036291">
    <property type="entry name" value="NAD(P)-bd_dom_sf"/>
</dbReference>
<dbReference type="Proteomes" id="UP001501563">
    <property type="component" value="Unassembled WGS sequence"/>
</dbReference>
<proteinExistence type="predicted"/>
<dbReference type="InterPro" id="IPR050700">
    <property type="entry name" value="YIM1/Zinc_Alcohol_DH_Fams"/>
</dbReference>
<evidence type="ECO:0000313" key="4">
    <source>
        <dbReference type="Proteomes" id="UP001501563"/>
    </source>
</evidence>
<dbReference type="InterPro" id="IPR002364">
    <property type="entry name" value="Quin_OxRdtase/zeta-crystal_CS"/>
</dbReference>
<reference evidence="4" key="1">
    <citation type="journal article" date="2019" name="Int. J. Syst. Evol. Microbiol.">
        <title>The Global Catalogue of Microorganisms (GCM) 10K type strain sequencing project: providing services to taxonomists for standard genome sequencing and annotation.</title>
        <authorList>
            <consortium name="The Broad Institute Genomics Platform"/>
            <consortium name="The Broad Institute Genome Sequencing Center for Infectious Disease"/>
            <person name="Wu L."/>
            <person name="Ma J."/>
        </authorList>
    </citation>
    <scope>NUCLEOTIDE SEQUENCE [LARGE SCALE GENOMIC DNA]</scope>
    <source>
        <strain evidence="4">JCM 16578</strain>
    </source>
</reference>
<sequence length="309" mass="32287">MRAIVQNTYGGPEVLTETELALPEPGVGEVRVRIAAAGVNPTDWKHRDGTIPYDHGLPVTPGWDVSGTVDKVGPGVTIFDEGDEVFGMLPYPYQPGGYAAYATGPARAFAAKPESIDFTQAAALPLASLTAWQALNDTARLTRGQHVLIQGGAGGVGHLAVQIARHLGAEVTATASAADADFVRSLGAAHVVDYRTTTISDVLTDADAALVPFTGQTRLDSLRSVRRGGVLVSLLGANDEALTLASERGVRYRSMMVQSDHAGMQAIADMAAAGALHAKIHSTLPLSQATEAHRLGEDGKIDGKLVLIP</sequence>
<dbReference type="InterPro" id="IPR013154">
    <property type="entry name" value="ADH-like_N"/>
</dbReference>
<dbReference type="RefSeq" id="WP_345554298.1">
    <property type="nucleotide sequence ID" value="NZ_BAAAZA010000056.1"/>
</dbReference>
<dbReference type="Pfam" id="PF13602">
    <property type="entry name" value="ADH_zinc_N_2"/>
    <property type="match status" value="1"/>
</dbReference>
<feature type="domain" description="Enoyl reductase (ER)" evidence="2">
    <location>
        <begin position="10"/>
        <end position="307"/>
    </location>
</feature>
<gene>
    <name evidence="3" type="ORF">GCM10022207_87310</name>
</gene>
<organism evidence="3 4">
    <name type="scientific">Streptomyces lannensis</name>
    <dbReference type="NCBI Taxonomy" id="766498"/>
    <lineage>
        <taxon>Bacteria</taxon>
        <taxon>Bacillati</taxon>
        <taxon>Actinomycetota</taxon>
        <taxon>Actinomycetes</taxon>
        <taxon>Kitasatosporales</taxon>
        <taxon>Streptomycetaceae</taxon>
        <taxon>Streptomyces</taxon>
    </lineage>
</organism>
<dbReference type="SMART" id="SM00829">
    <property type="entry name" value="PKS_ER"/>
    <property type="match status" value="1"/>
</dbReference>
<dbReference type="PANTHER" id="PTHR11695">
    <property type="entry name" value="ALCOHOL DEHYDROGENASE RELATED"/>
    <property type="match status" value="1"/>
</dbReference>